<evidence type="ECO:0000313" key="2">
    <source>
        <dbReference type="EMBL" id="CAF3777018.1"/>
    </source>
</evidence>
<sequence>MSSLGNNPVIDEGDYYTDINGYQVPQNICHRFRSIITTKLLSDKDKVEHDKNESEYINIKQNNPIYYRSQTTLSSINPDYTKISNDLRSTVCHGHPVQRRSHSKTIHNKEIFKNHQDNEQSNLYRRKKDWLARWTEANIIRDRLYKNILEAQKKTTQ</sequence>
<dbReference type="PANTHER" id="PTHR31702:SF2">
    <property type="entry name" value="TESTIS-EXPRESSED PROTEIN 33"/>
    <property type="match status" value="1"/>
</dbReference>
<comment type="caution">
    <text evidence="1">The sequence shown here is derived from an EMBL/GenBank/DDBJ whole genome shotgun (WGS) entry which is preliminary data.</text>
</comment>
<organism evidence="1 3">
    <name type="scientific">Rotaria sordida</name>
    <dbReference type="NCBI Taxonomy" id="392033"/>
    <lineage>
        <taxon>Eukaryota</taxon>
        <taxon>Metazoa</taxon>
        <taxon>Spiralia</taxon>
        <taxon>Gnathifera</taxon>
        <taxon>Rotifera</taxon>
        <taxon>Eurotatoria</taxon>
        <taxon>Bdelloidea</taxon>
        <taxon>Philodinida</taxon>
        <taxon>Philodinidae</taxon>
        <taxon>Rotaria</taxon>
    </lineage>
</organism>
<accession>A0A814TCT6</accession>
<dbReference type="EMBL" id="CAJOBD010001239">
    <property type="protein sequence ID" value="CAF3777018.1"/>
    <property type="molecule type" value="Genomic_DNA"/>
</dbReference>
<dbReference type="AlphaFoldDB" id="A0A814TCT6"/>
<gene>
    <name evidence="2" type="ORF">JBS370_LOCUS14015</name>
    <name evidence="1" type="ORF">ZHD862_LOCUS20449</name>
</gene>
<name>A0A814TCT6_9BILA</name>
<dbReference type="InterPro" id="IPR029234">
    <property type="entry name" value="CIMIP4"/>
</dbReference>
<evidence type="ECO:0000313" key="3">
    <source>
        <dbReference type="Proteomes" id="UP000663864"/>
    </source>
</evidence>
<reference evidence="1" key="1">
    <citation type="submission" date="2021-02" db="EMBL/GenBank/DDBJ databases">
        <authorList>
            <person name="Nowell W R."/>
        </authorList>
    </citation>
    <scope>NUCLEOTIDE SEQUENCE</scope>
</reference>
<evidence type="ECO:0000313" key="1">
    <source>
        <dbReference type="EMBL" id="CAF1156502.1"/>
    </source>
</evidence>
<protein>
    <submittedName>
        <fullName evidence="1">Uncharacterized protein</fullName>
    </submittedName>
</protein>
<dbReference type="EMBL" id="CAJNOT010001164">
    <property type="protein sequence ID" value="CAF1156502.1"/>
    <property type="molecule type" value="Genomic_DNA"/>
</dbReference>
<proteinExistence type="predicted"/>
<dbReference type="Proteomes" id="UP000663836">
    <property type="component" value="Unassembled WGS sequence"/>
</dbReference>
<dbReference type="PANTHER" id="PTHR31702">
    <property type="entry name" value="TESTIS-EXPRESSED PROTEIN 33"/>
    <property type="match status" value="1"/>
</dbReference>
<dbReference type="Proteomes" id="UP000663864">
    <property type="component" value="Unassembled WGS sequence"/>
</dbReference>
<dbReference type="Pfam" id="PF15400">
    <property type="entry name" value="TEX33"/>
    <property type="match status" value="1"/>
</dbReference>